<dbReference type="SUPFAM" id="SSF50405">
    <property type="entry name" value="Actin-crosslinking proteins"/>
    <property type="match status" value="1"/>
</dbReference>
<dbReference type="InterPro" id="IPR006584">
    <property type="entry name" value="Cellulose-bd_IV"/>
</dbReference>
<dbReference type="InterPro" id="IPR026891">
    <property type="entry name" value="Fn3-like"/>
</dbReference>
<dbReference type="InterPro" id="IPR001764">
    <property type="entry name" value="Glyco_hydro_3_N"/>
</dbReference>
<feature type="domain" description="Fibronectin type III-like" evidence="5">
    <location>
        <begin position="727"/>
        <end position="796"/>
    </location>
</feature>
<dbReference type="Pfam" id="PF00933">
    <property type="entry name" value="Glyco_hydro_3"/>
    <property type="match status" value="1"/>
</dbReference>
<dbReference type="InterPro" id="IPR017853">
    <property type="entry name" value="GH"/>
</dbReference>
<evidence type="ECO:0000313" key="7">
    <source>
        <dbReference type="Proteomes" id="UP001501752"/>
    </source>
</evidence>
<dbReference type="Gene3D" id="2.60.40.10">
    <property type="entry name" value="Immunoglobulins"/>
    <property type="match status" value="1"/>
</dbReference>
<dbReference type="InterPro" id="IPR002772">
    <property type="entry name" value="Glyco_hydro_3_C"/>
</dbReference>
<dbReference type="Proteomes" id="UP001501752">
    <property type="component" value="Unassembled WGS sequence"/>
</dbReference>
<dbReference type="SUPFAM" id="SSF49785">
    <property type="entry name" value="Galactose-binding domain-like"/>
    <property type="match status" value="1"/>
</dbReference>
<dbReference type="InterPro" id="IPR005084">
    <property type="entry name" value="CBM6"/>
</dbReference>
<dbReference type="Gene3D" id="2.60.120.380">
    <property type="match status" value="1"/>
</dbReference>
<comment type="caution">
    <text evidence="6">The sequence shown here is derived from an EMBL/GenBank/DDBJ whole genome shotgun (WGS) entry which is preliminary data.</text>
</comment>
<comment type="similarity">
    <text evidence="1">Belongs to the glycosyl hydrolase 3 family.</text>
</comment>
<dbReference type="RefSeq" id="WP_345696395.1">
    <property type="nucleotide sequence ID" value="NZ_BAABIS010000001.1"/>
</dbReference>
<dbReference type="PANTHER" id="PTHR42721:SF3">
    <property type="entry name" value="BETA-D-XYLOSIDASE 5-RELATED"/>
    <property type="match status" value="1"/>
</dbReference>
<evidence type="ECO:0000256" key="1">
    <source>
        <dbReference type="ARBA" id="ARBA00005336"/>
    </source>
</evidence>
<gene>
    <name evidence="6" type="ORF">GCM10023235_19710</name>
</gene>
<keyword evidence="7" id="KW-1185">Reference proteome</keyword>
<dbReference type="InterPro" id="IPR008999">
    <property type="entry name" value="Actin-crosslinking"/>
</dbReference>
<evidence type="ECO:0000259" key="5">
    <source>
        <dbReference type="SMART" id="SM01217"/>
    </source>
</evidence>
<dbReference type="GO" id="GO:0016787">
    <property type="term" value="F:hydrolase activity"/>
    <property type="evidence" value="ECO:0007669"/>
    <property type="project" value="UniProtKB-KW"/>
</dbReference>
<dbReference type="CDD" id="cd04084">
    <property type="entry name" value="CBM6_xylanase-like"/>
    <property type="match status" value="1"/>
</dbReference>
<dbReference type="SMART" id="SM00606">
    <property type="entry name" value="CBD_IV"/>
    <property type="match status" value="1"/>
</dbReference>
<dbReference type="InterPro" id="IPR036962">
    <property type="entry name" value="Glyco_hydro_3_N_sf"/>
</dbReference>
<dbReference type="SUPFAM" id="SSF51445">
    <property type="entry name" value="(Trans)glycosidases"/>
    <property type="match status" value="1"/>
</dbReference>
<dbReference type="InterPro" id="IPR044993">
    <property type="entry name" value="BXL"/>
</dbReference>
<keyword evidence="3 6" id="KW-0378">Hydrolase</keyword>
<protein>
    <submittedName>
        <fullName evidence="6">Glycoside hydrolase family 3 C-terminal domain-containing protein</fullName>
    </submittedName>
</protein>
<dbReference type="InterPro" id="IPR008979">
    <property type="entry name" value="Galactose-bd-like_sf"/>
</dbReference>
<dbReference type="PANTHER" id="PTHR42721">
    <property type="entry name" value="SUGAR HYDROLASE-RELATED"/>
    <property type="match status" value="1"/>
</dbReference>
<dbReference type="SUPFAM" id="SSF52279">
    <property type="entry name" value="Beta-D-glucan exohydrolase, C-terminal domain"/>
    <property type="match status" value="1"/>
</dbReference>
<dbReference type="Gene3D" id="3.20.20.300">
    <property type="entry name" value="Glycoside hydrolase, family 3, N-terminal domain"/>
    <property type="match status" value="1"/>
</dbReference>
<dbReference type="PRINTS" id="PR00133">
    <property type="entry name" value="GLHYDRLASE3"/>
</dbReference>
<dbReference type="Gene3D" id="2.60.120.260">
    <property type="entry name" value="Galactose-binding domain-like"/>
    <property type="match status" value="1"/>
</dbReference>
<dbReference type="InterPro" id="IPR036881">
    <property type="entry name" value="Glyco_hydro_3_C_sf"/>
</dbReference>
<accession>A0ABP9DFM2</accession>
<dbReference type="CDD" id="cd23343">
    <property type="entry name" value="beta-trefoil_FSCN_BglX-like"/>
    <property type="match status" value="1"/>
</dbReference>
<dbReference type="Gene3D" id="3.40.50.1700">
    <property type="entry name" value="Glycoside hydrolase family 3 C-terminal domain"/>
    <property type="match status" value="1"/>
</dbReference>
<sequence>MSDAPFRDPRLPVDERVKDLLSRLEPTEKIALLHQYAPAVPRLGLAAHVTGTEALHGVAWLGAATSFPQAVGLGATWNPELVRAVGEAVSTEVRAFHERPPAPGREAPISLNVWAPVVNPLRHPLWGRNEEGYAECPLLTAELATAYAQGLRGDHPVYWRTAPTLKHFLGYNNETDRTTSSSDLRQRVLHEYELPCYRGPVESGAIAAVMPSYNVVNGRPAHVSGYLKDELRRWKHGADLLVCSDAEAPSNLVAAQRHYPDHATGHAAALRAGVDSFTDHGADPQVTAARFTEALERGLVDEADIDAAVARLLTLRIRTGELDPGLDPYAGTGQAVVDCPEHRALARESARQAVVLLRNEDALLPLAPTGTLAVVGPLGDDVLRDWYSGSLTHRTTLLDALRARLGAERVTHTDGLDRIALRSTTTGGYLGAGPDGLLAATAPAVGGSEVFAVQDWGRGVTTVQAHDGRYLTKDDYGLLAATADHPDAWVVQEAFRLERGEDGRTRIQHLGSGRWIAVAAGTGALTTCTTAYEEAEPFVCRLVSAGAAAAARIAAAADTVVVVAGNDPHLNGRETEDRVDLALPPQQEELLRTARAANPRTVLAVVSGHPYAVDWAAREVPAVLWTAHGGQEGGAALADVLLGDAAPTGRLPQTWYRAGQPLPGLLDYDIIAGRLTYQYLDEEPLYPFGHGLGYTAFGYGPLRVSLDDGRVVAALTVTNTGRRAGTETVQLYARALEARHSAPLRLHAFRRVQLAPGEAREVEFAVPLEALGHRDVAHHRWAAPAGRQLLAAAASAGDLRSTAELALPAAESAPRPAHGTTVLARDFNEAQGARIVERSRAEGGEAVEGAGLARLLFHDCDLGGRAGRIRLTVARALPGSAAVEVELDGRVTTVPVPSTGGPQEWTELTAGLAAPASGVHDVRLTLRGALRLDRFGFES</sequence>
<dbReference type="EMBL" id="BAABIS010000001">
    <property type="protein sequence ID" value="GAA4843623.1"/>
    <property type="molecule type" value="Genomic_DNA"/>
</dbReference>
<evidence type="ECO:0000256" key="2">
    <source>
        <dbReference type="ARBA" id="ARBA00022729"/>
    </source>
</evidence>
<dbReference type="Pfam" id="PF03422">
    <property type="entry name" value="CBM_6"/>
    <property type="match status" value="1"/>
</dbReference>
<dbReference type="Pfam" id="PF14310">
    <property type="entry name" value="Fn3-like"/>
    <property type="match status" value="1"/>
</dbReference>
<dbReference type="SMART" id="SM01217">
    <property type="entry name" value="Fn3_like"/>
    <property type="match status" value="1"/>
</dbReference>
<dbReference type="Pfam" id="PF01915">
    <property type="entry name" value="Glyco_hydro_3_C"/>
    <property type="match status" value="1"/>
</dbReference>
<evidence type="ECO:0000313" key="6">
    <source>
        <dbReference type="EMBL" id="GAA4843623.1"/>
    </source>
</evidence>
<dbReference type="InterPro" id="IPR013783">
    <property type="entry name" value="Ig-like_fold"/>
</dbReference>
<name>A0ABP9DFM2_9ACTN</name>
<organism evidence="6 7">
    <name type="scientific">Kitasatospora terrestris</name>
    <dbReference type="NCBI Taxonomy" id="258051"/>
    <lineage>
        <taxon>Bacteria</taxon>
        <taxon>Bacillati</taxon>
        <taxon>Actinomycetota</taxon>
        <taxon>Actinomycetes</taxon>
        <taxon>Kitasatosporales</taxon>
        <taxon>Streptomycetaceae</taxon>
        <taxon>Kitasatospora</taxon>
    </lineage>
</organism>
<evidence type="ECO:0000256" key="3">
    <source>
        <dbReference type="ARBA" id="ARBA00022801"/>
    </source>
</evidence>
<proteinExistence type="inferred from homology"/>
<reference evidence="7" key="1">
    <citation type="journal article" date="2019" name="Int. J. Syst. Evol. Microbiol.">
        <title>The Global Catalogue of Microorganisms (GCM) 10K type strain sequencing project: providing services to taxonomists for standard genome sequencing and annotation.</title>
        <authorList>
            <consortium name="The Broad Institute Genomics Platform"/>
            <consortium name="The Broad Institute Genome Sequencing Center for Infectious Disease"/>
            <person name="Wu L."/>
            <person name="Ma J."/>
        </authorList>
    </citation>
    <scope>NUCLEOTIDE SEQUENCE [LARGE SCALE GENOMIC DNA]</scope>
    <source>
        <strain evidence="7">JCM 13006</strain>
    </source>
</reference>
<keyword evidence="2" id="KW-0732">Signal</keyword>
<feature type="domain" description="Cellulose binding type IV" evidence="4">
    <location>
        <begin position="815"/>
        <end position="939"/>
    </location>
</feature>
<evidence type="ECO:0000259" key="4">
    <source>
        <dbReference type="SMART" id="SM00606"/>
    </source>
</evidence>